<evidence type="ECO:0000313" key="2">
    <source>
        <dbReference type="EMBL" id="KAB1478559.1"/>
    </source>
</evidence>
<dbReference type="SUPFAM" id="SSF55729">
    <property type="entry name" value="Acyl-CoA N-acyltransferases (Nat)"/>
    <property type="match status" value="1"/>
</dbReference>
<dbReference type="InterPro" id="IPR000182">
    <property type="entry name" value="GNAT_dom"/>
</dbReference>
<accession>A0A833FJH1</accession>
<dbReference type="RefSeq" id="WP_127007174.1">
    <property type="nucleotide sequence ID" value="NZ_DAWCUT010000001.1"/>
</dbReference>
<dbReference type="PROSITE" id="PS51186">
    <property type="entry name" value="GNAT"/>
    <property type="match status" value="1"/>
</dbReference>
<keyword evidence="2" id="KW-0808">Transferase</keyword>
<evidence type="ECO:0000313" key="3">
    <source>
        <dbReference type="Proteomes" id="UP000434554"/>
    </source>
</evidence>
<sequence length="188" mass="20814">MSQPTDAKTANTVVKATATVTKTVPVGITYRQLTKDDGAAYYNVLIDGYASNLAVGVDFSASHMTETEAIAWGETHPTYGLFVDGELASSITLRMPWGPNPGPREFPHIGHFVTSPRFKKQGYAKKMLAWIETAILRDQLKSPLVTLGTADTHPWLKDMYLSMGFNITKVTQLPGKKHHTIYFEKKIV</sequence>
<dbReference type="Gene3D" id="3.40.630.30">
    <property type="match status" value="1"/>
</dbReference>
<proteinExistence type="predicted"/>
<reference evidence="2 3" key="1">
    <citation type="submission" date="2019-09" db="EMBL/GenBank/DDBJ databases">
        <title>Draft genome sequence of 3 type strains from the CCUG.</title>
        <authorList>
            <person name="Pineiro-Iglesias B."/>
            <person name="Tunovic T."/>
            <person name="Unosson C."/>
            <person name="Inganas E."/>
            <person name="Ohlen M."/>
            <person name="Cardew S."/>
            <person name="Jensie-Markopoulos S."/>
            <person name="Salva-Serra F."/>
            <person name="Jaen-Luchoro D."/>
            <person name="Karlsson R."/>
            <person name="Svensson-Stadler L."/>
            <person name="Chun J."/>
            <person name="Moore E."/>
        </authorList>
    </citation>
    <scope>NUCLEOTIDE SEQUENCE [LARGE SCALE GENOMIC DNA]</scope>
    <source>
        <strain evidence="2 3">CCUG 65427</strain>
    </source>
</reference>
<feature type="domain" description="N-acetyltransferase" evidence="1">
    <location>
        <begin position="28"/>
        <end position="188"/>
    </location>
</feature>
<comment type="caution">
    <text evidence="2">The sequence shown here is derived from an EMBL/GenBank/DDBJ whole genome shotgun (WGS) entry which is preliminary data.</text>
</comment>
<protein>
    <submittedName>
        <fullName evidence="2">GNAT family N-acetyltransferase</fullName>
    </submittedName>
</protein>
<evidence type="ECO:0000259" key="1">
    <source>
        <dbReference type="PROSITE" id="PS51186"/>
    </source>
</evidence>
<dbReference type="GO" id="GO:0016747">
    <property type="term" value="F:acyltransferase activity, transferring groups other than amino-acyl groups"/>
    <property type="evidence" value="ECO:0007669"/>
    <property type="project" value="InterPro"/>
</dbReference>
<gene>
    <name evidence="2" type="ORF">F8R14_05180</name>
</gene>
<organism evidence="2 3">
    <name type="scientific">Veillonella seminalis</name>
    <dbReference type="NCBI Taxonomy" id="1502943"/>
    <lineage>
        <taxon>Bacteria</taxon>
        <taxon>Bacillati</taxon>
        <taxon>Bacillota</taxon>
        <taxon>Negativicutes</taxon>
        <taxon>Veillonellales</taxon>
        <taxon>Veillonellaceae</taxon>
        <taxon>Veillonella</taxon>
    </lineage>
</organism>
<dbReference type="InterPro" id="IPR016181">
    <property type="entry name" value="Acyl_CoA_acyltransferase"/>
</dbReference>
<dbReference type="Pfam" id="PF00583">
    <property type="entry name" value="Acetyltransf_1"/>
    <property type="match status" value="1"/>
</dbReference>
<dbReference type="GeneID" id="83054424"/>
<name>A0A833FJH1_9FIRM</name>
<dbReference type="EMBL" id="WBKH01000005">
    <property type="protein sequence ID" value="KAB1478559.1"/>
    <property type="molecule type" value="Genomic_DNA"/>
</dbReference>
<dbReference type="AlphaFoldDB" id="A0A833FJH1"/>
<dbReference type="Proteomes" id="UP000434554">
    <property type="component" value="Unassembled WGS sequence"/>
</dbReference>